<feature type="domain" description="Peptidase M13 N-terminal" evidence="2">
    <location>
        <begin position="72"/>
        <end position="243"/>
    </location>
</feature>
<keyword evidence="1" id="KW-1133">Transmembrane helix</keyword>
<evidence type="ECO:0000313" key="3">
    <source>
        <dbReference type="EMBL" id="KAK8780854.1"/>
    </source>
</evidence>
<feature type="transmembrane region" description="Helical" evidence="1">
    <location>
        <begin position="20"/>
        <end position="43"/>
    </location>
</feature>
<sequence length="260" mass="30069">MRSMDFSDSLWDDRSPLEQLLLTGLCFGLFLLMISATYLAYFAQTYNLPGRRHVFGMEFDVCTKEVCVEHGTVNNLMKERNEGSKLAPVQETVVQFYESCTNWTLRNSVGLEPLRDVLSNLSVRYWPLLDVYGEEYNAPRILLRLLLRLRLDVFVSLRVQRSLRNRSHFVLNTARVTAGVPQIDSPRFGLPEGLLRFEYAAKASVLDHYHDFIVLVARFFRTDVRLSTVAREIVEFEENLAMVRRRHFNDSRLPLGAPTS</sequence>
<keyword evidence="1" id="KW-0472">Membrane</keyword>
<dbReference type="EMBL" id="JARKHS020008357">
    <property type="protein sequence ID" value="KAK8780854.1"/>
    <property type="molecule type" value="Genomic_DNA"/>
</dbReference>
<dbReference type="Proteomes" id="UP001321473">
    <property type="component" value="Unassembled WGS sequence"/>
</dbReference>
<proteinExistence type="predicted"/>
<name>A0AAQ4F125_AMBAM</name>
<dbReference type="SUPFAM" id="SSF55486">
    <property type="entry name" value="Metalloproteases ('zincins'), catalytic domain"/>
    <property type="match status" value="1"/>
</dbReference>
<reference evidence="3 4" key="1">
    <citation type="journal article" date="2023" name="Arcadia Sci">
        <title>De novo assembly of a long-read Amblyomma americanum tick genome.</title>
        <authorList>
            <person name="Chou S."/>
            <person name="Poskanzer K.E."/>
            <person name="Rollins M."/>
            <person name="Thuy-Boun P.S."/>
        </authorList>
    </citation>
    <scope>NUCLEOTIDE SEQUENCE [LARGE SCALE GENOMIC DNA]</scope>
    <source>
        <strain evidence="3">F_SG_1</strain>
        <tissue evidence="3">Salivary glands</tissue>
    </source>
</reference>
<gene>
    <name evidence="3" type="ORF">V5799_017807</name>
</gene>
<protein>
    <recommendedName>
        <fullName evidence="2">Peptidase M13 N-terminal domain-containing protein</fullName>
    </recommendedName>
</protein>
<evidence type="ECO:0000256" key="1">
    <source>
        <dbReference type="SAM" id="Phobius"/>
    </source>
</evidence>
<keyword evidence="1" id="KW-0812">Transmembrane</keyword>
<organism evidence="3 4">
    <name type="scientific">Amblyomma americanum</name>
    <name type="common">Lone star tick</name>
    <dbReference type="NCBI Taxonomy" id="6943"/>
    <lineage>
        <taxon>Eukaryota</taxon>
        <taxon>Metazoa</taxon>
        <taxon>Ecdysozoa</taxon>
        <taxon>Arthropoda</taxon>
        <taxon>Chelicerata</taxon>
        <taxon>Arachnida</taxon>
        <taxon>Acari</taxon>
        <taxon>Parasitiformes</taxon>
        <taxon>Ixodida</taxon>
        <taxon>Ixodoidea</taxon>
        <taxon>Ixodidae</taxon>
        <taxon>Amblyomminae</taxon>
        <taxon>Amblyomma</taxon>
    </lineage>
</organism>
<keyword evidence="4" id="KW-1185">Reference proteome</keyword>
<evidence type="ECO:0000313" key="4">
    <source>
        <dbReference type="Proteomes" id="UP001321473"/>
    </source>
</evidence>
<dbReference type="AlphaFoldDB" id="A0AAQ4F125"/>
<comment type="caution">
    <text evidence="3">The sequence shown here is derived from an EMBL/GenBank/DDBJ whole genome shotgun (WGS) entry which is preliminary data.</text>
</comment>
<evidence type="ECO:0000259" key="2">
    <source>
        <dbReference type="Pfam" id="PF05649"/>
    </source>
</evidence>
<dbReference type="Pfam" id="PF05649">
    <property type="entry name" value="Peptidase_M13_N"/>
    <property type="match status" value="1"/>
</dbReference>
<accession>A0AAQ4F125</accession>
<dbReference type="InterPro" id="IPR008753">
    <property type="entry name" value="Peptidase_M13_N"/>
</dbReference>
<dbReference type="InterPro" id="IPR042089">
    <property type="entry name" value="Peptidase_M13_dom_2"/>
</dbReference>
<dbReference type="GO" id="GO:0006508">
    <property type="term" value="P:proteolysis"/>
    <property type="evidence" value="ECO:0007669"/>
    <property type="project" value="InterPro"/>
</dbReference>
<dbReference type="Gene3D" id="1.10.1380.10">
    <property type="entry name" value="Neutral endopeptidase , domain2"/>
    <property type="match status" value="1"/>
</dbReference>